<protein>
    <submittedName>
        <fullName evidence="1">Uncharacterized protein</fullName>
    </submittedName>
</protein>
<dbReference type="AlphaFoldDB" id="A0A974NGM9"/>
<accession>A0A974NGM9</accession>
<name>A0A974NGM9_9GAMM</name>
<dbReference type="RefSeq" id="WP_201094490.1">
    <property type="nucleotide sequence ID" value="NZ_CP067393.1"/>
</dbReference>
<sequence length="154" mass="17484">MAGYKASIDFEKLIFVGYSSNGYDLDGIKYRISQVVDNAGRANKDHKQMGKPLYEVAFELLNLQVLGGNEFRDLLNSLPDLTQSDGDHVYEGISYTIKIDIYKFRDFNQSYREIADIVLRKGGKIEVYAYKRTTSSEAGDFLDVDFPVDYSSMS</sequence>
<reference evidence="1 2" key="1">
    <citation type="submission" date="2021-01" db="EMBL/GenBank/DDBJ databases">
        <title>Entomomonas sp. F2A isolated from a house cricket (Acheta domesticus).</title>
        <authorList>
            <person name="Spergser J."/>
            <person name="Busse H.-J."/>
        </authorList>
    </citation>
    <scope>NUCLEOTIDE SEQUENCE [LARGE SCALE GENOMIC DNA]</scope>
    <source>
        <strain evidence="1 2">F2A</strain>
    </source>
</reference>
<dbReference type="Proteomes" id="UP000595278">
    <property type="component" value="Chromosome"/>
</dbReference>
<gene>
    <name evidence="1" type="ORF">JHT90_04100</name>
</gene>
<evidence type="ECO:0000313" key="1">
    <source>
        <dbReference type="EMBL" id="QQP86430.1"/>
    </source>
</evidence>
<proteinExistence type="predicted"/>
<keyword evidence="2" id="KW-1185">Reference proteome</keyword>
<evidence type="ECO:0000313" key="2">
    <source>
        <dbReference type="Proteomes" id="UP000595278"/>
    </source>
</evidence>
<dbReference type="KEGG" id="eaz:JHT90_04100"/>
<organism evidence="1 2">
    <name type="scientific">Entomomonas asaccharolytica</name>
    <dbReference type="NCBI Taxonomy" id="2785331"/>
    <lineage>
        <taxon>Bacteria</taxon>
        <taxon>Pseudomonadati</taxon>
        <taxon>Pseudomonadota</taxon>
        <taxon>Gammaproteobacteria</taxon>
        <taxon>Pseudomonadales</taxon>
        <taxon>Pseudomonadaceae</taxon>
        <taxon>Entomomonas</taxon>
    </lineage>
</organism>
<dbReference type="EMBL" id="CP067393">
    <property type="protein sequence ID" value="QQP86430.1"/>
    <property type="molecule type" value="Genomic_DNA"/>
</dbReference>